<dbReference type="InterPro" id="IPR001296">
    <property type="entry name" value="Glyco_trans_1"/>
</dbReference>
<accession>I3XR57</accession>
<reference evidence="2 3" key="1">
    <citation type="journal article" date="2012" name="J. Bacteriol.">
        <title>Complete Genome Sequence of Desulfurococcus fermentans, a Hyperthermophilic Cellulolytic Crenarchaeon Isolated from a Freshwater Hot Spring in Kamchatka, Russia.</title>
        <authorList>
            <person name="Susanti D."/>
            <person name="Johnson E.F."/>
            <person name="Rodriguez J.R."/>
            <person name="Anderson I."/>
            <person name="Perevalova A.A."/>
            <person name="Kyrpides N."/>
            <person name="Lucas S."/>
            <person name="Han J."/>
            <person name="Lapidus A."/>
            <person name="Cheng J.F."/>
            <person name="Goodwin L."/>
            <person name="Pitluck S."/>
            <person name="Mavrommatis K."/>
            <person name="Peters L."/>
            <person name="Land M.L."/>
            <person name="Hauser L."/>
            <person name="Gopalan V."/>
            <person name="Chan P.P."/>
            <person name="Lowe T.M."/>
            <person name="Atomi H."/>
            <person name="Bonch-Osmolovskaya E.A."/>
            <person name="Woyke T."/>
            <person name="Mukhopadhyay B."/>
        </authorList>
    </citation>
    <scope>NUCLEOTIDE SEQUENCE [LARGE SCALE GENOMIC DNA]</scope>
    <source>
        <strain evidence="2 3">DSM 16532</strain>
    </source>
</reference>
<dbReference type="PANTHER" id="PTHR12526:SF630">
    <property type="entry name" value="GLYCOSYLTRANSFERASE"/>
    <property type="match status" value="1"/>
</dbReference>
<protein>
    <submittedName>
        <fullName evidence="2">Glycosyl transferase group 1</fullName>
    </submittedName>
</protein>
<name>I3XR57_DESAM</name>
<dbReference type="Gene3D" id="3.40.50.2000">
    <property type="entry name" value="Glycogen Phosphorylase B"/>
    <property type="match status" value="2"/>
</dbReference>
<dbReference type="RefSeq" id="WP_014767332.1">
    <property type="nucleotide sequence ID" value="NC_018001.1"/>
</dbReference>
<organism evidence="2 3">
    <name type="scientific">Desulfurococcus amylolyticus DSM 16532</name>
    <dbReference type="NCBI Taxonomy" id="768672"/>
    <lineage>
        <taxon>Archaea</taxon>
        <taxon>Thermoproteota</taxon>
        <taxon>Thermoprotei</taxon>
        <taxon>Desulfurococcales</taxon>
        <taxon>Desulfurococcaceae</taxon>
        <taxon>Desulfurococcus</taxon>
    </lineage>
</organism>
<dbReference type="OrthoDB" id="132546at2157"/>
<dbReference type="eggNOG" id="arCOG01393">
    <property type="taxonomic scope" value="Archaea"/>
</dbReference>
<dbReference type="GO" id="GO:0016757">
    <property type="term" value="F:glycosyltransferase activity"/>
    <property type="evidence" value="ECO:0007669"/>
    <property type="project" value="InterPro"/>
</dbReference>
<evidence type="ECO:0000313" key="2">
    <source>
        <dbReference type="EMBL" id="AFL66431.1"/>
    </source>
</evidence>
<dbReference type="KEGG" id="dfd:Desfe_0527"/>
<dbReference type="AlphaFoldDB" id="I3XR57"/>
<proteinExistence type="predicted"/>
<dbReference type="CDD" id="cd03801">
    <property type="entry name" value="GT4_PimA-like"/>
    <property type="match status" value="1"/>
</dbReference>
<dbReference type="Proteomes" id="UP000006175">
    <property type="component" value="Chromosome"/>
</dbReference>
<dbReference type="Pfam" id="PF00534">
    <property type="entry name" value="Glycos_transf_1"/>
    <property type="match status" value="1"/>
</dbReference>
<dbReference type="GeneID" id="13062217"/>
<dbReference type="HOGENOM" id="CLU_017896_3_0_2"/>
<evidence type="ECO:0000313" key="3">
    <source>
        <dbReference type="Proteomes" id="UP000006175"/>
    </source>
</evidence>
<dbReference type="PANTHER" id="PTHR12526">
    <property type="entry name" value="GLYCOSYLTRANSFERASE"/>
    <property type="match status" value="1"/>
</dbReference>
<feature type="domain" description="Glycosyl transferase family 1" evidence="1">
    <location>
        <begin position="224"/>
        <end position="378"/>
    </location>
</feature>
<dbReference type="eggNOG" id="arCOG04796">
    <property type="taxonomic scope" value="Archaea"/>
</dbReference>
<dbReference type="EMBL" id="CP003321">
    <property type="protein sequence ID" value="AFL66431.1"/>
    <property type="molecule type" value="Genomic_DNA"/>
</dbReference>
<keyword evidence="3" id="KW-1185">Reference proteome</keyword>
<gene>
    <name evidence="2" type="ORF">Desfe_0527</name>
</gene>
<keyword evidence="2" id="KW-0808">Transferase</keyword>
<dbReference type="SUPFAM" id="SSF53756">
    <property type="entry name" value="UDP-Glycosyltransferase/glycogen phosphorylase"/>
    <property type="match status" value="1"/>
</dbReference>
<sequence>MKVFIVAPNIGLHMGNGGGARVCMAMAKVFEELGYEPYLVAVRGYTVERLSQIHGIKVDKTKTLYLYGYGNLLSIPFPLQVKLIAKFLEKIIPKYNPQIIVFHDDVPKLNTRFFRDRVVLLYSHFPYAARIAFNVTDAYEVSPPQTQLYRDRVYRRLLENLIYIEDLPENVIPIANSTITAVFMKMLWKVNPAIVYPPLTIPDKIKKYYYNLEGFEKILNVKVPMLITLIAGLQPNKRIEDAIRVIPRIRYKNVKLFIVGYSGPSWYREYLHIIIQNLNAFPKIRIFTSVSEELKWRILLKTGIILSMAHFEPFGIAVAEGMATGAVPIVYRGSLSGPWIDIVERGKYGFGFRYENELVETINNILNDESMWRRWAERLFHRSTGSRHEVFKEKLFNVLTMNV</sequence>
<evidence type="ECO:0000259" key="1">
    <source>
        <dbReference type="Pfam" id="PF00534"/>
    </source>
</evidence>